<dbReference type="AlphaFoldDB" id="A0A835Y1B7"/>
<gene>
    <name evidence="2" type="ORF">HYH03_007740</name>
</gene>
<sequence length="299" mass="29879">MSLASSPTGGPDPSCGSGWAPGLAPLQPLPLPLQLASEGGRDGGADPQALVPAAPAGALRPAQLPLPLARAPASWALAELEAPPPTPEQVLARRDALAAARAAAEAHHHRDVWVKEPHGGPYRKAVSRSAPGAAASPAGPLAAWSPPAALRGCGPGYEAVRVGPTSNFVGDAMSSGAVDLVRAELEQLRLCGPHQALPAPPLHLHPHARDAQPPASLGAPLATTAGAAAGRLPPPPPPSPSACGHVGSGGAGRGEAEAAPVGRAVGMQTALPMPLQAPPPMDWGEVRRAARQMLGRVSS</sequence>
<evidence type="ECO:0000313" key="3">
    <source>
        <dbReference type="Proteomes" id="UP000612055"/>
    </source>
</evidence>
<feature type="region of interest" description="Disordered" evidence="1">
    <location>
        <begin position="1"/>
        <end position="56"/>
    </location>
</feature>
<evidence type="ECO:0000256" key="1">
    <source>
        <dbReference type="SAM" id="MobiDB-lite"/>
    </source>
</evidence>
<organism evidence="2 3">
    <name type="scientific">Edaphochlamys debaryana</name>
    <dbReference type="NCBI Taxonomy" id="47281"/>
    <lineage>
        <taxon>Eukaryota</taxon>
        <taxon>Viridiplantae</taxon>
        <taxon>Chlorophyta</taxon>
        <taxon>core chlorophytes</taxon>
        <taxon>Chlorophyceae</taxon>
        <taxon>CS clade</taxon>
        <taxon>Chlamydomonadales</taxon>
        <taxon>Chlamydomonadales incertae sedis</taxon>
        <taxon>Edaphochlamys</taxon>
    </lineage>
</organism>
<proteinExistence type="predicted"/>
<reference evidence="2" key="1">
    <citation type="journal article" date="2020" name="bioRxiv">
        <title>Comparative genomics of Chlamydomonas.</title>
        <authorList>
            <person name="Craig R.J."/>
            <person name="Hasan A.R."/>
            <person name="Ness R.W."/>
            <person name="Keightley P.D."/>
        </authorList>
    </citation>
    <scope>NUCLEOTIDE SEQUENCE</scope>
    <source>
        <strain evidence="2">CCAP 11/70</strain>
    </source>
</reference>
<evidence type="ECO:0000313" key="2">
    <source>
        <dbReference type="EMBL" id="KAG2494101.1"/>
    </source>
</evidence>
<dbReference type="EMBL" id="JAEHOE010000033">
    <property type="protein sequence ID" value="KAG2494101.1"/>
    <property type="molecule type" value="Genomic_DNA"/>
</dbReference>
<name>A0A835Y1B7_9CHLO</name>
<feature type="compositionally biased region" description="Low complexity" evidence="1">
    <location>
        <begin position="213"/>
        <end position="231"/>
    </location>
</feature>
<accession>A0A835Y1B7</accession>
<feature type="region of interest" description="Disordered" evidence="1">
    <location>
        <begin position="200"/>
        <end position="284"/>
    </location>
</feature>
<keyword evidence="3" id="KW-1185">Reference proteome</keyword>
<comment type="caution">
    <text evidence="2">The sequence shown here is derived from an EMBL/GenBank/DDBJ whole genome shotgun (WGS) entry which is preliminary data.</text>
</comment>
<dbReference type="Proteomes" id="UP000612055">
    <property type="component" value="Unassembled WGS sequence"/>
</dbReference>
<dbReference type="OrthoDB" id="551028at2759"/>
<protein>
    <submittedName>
        <fullName evidence="2">Uncharacterized protein</fullName>
    </submittedName>
</protein>
<feature type="compositionally biased region" description="Low complexity" evidence="1">
    <location>
        <begin position="257"/>
        <end position="274"/>
    </location>
</feature>
<feature type="compositionally biased region" description="Low complexity" evidence="1">
    <location>
        <begin position="47"/>
        <end position="56"/>
    </location>
</feature>